<gene>
    <name evidence="6" type="ORF">H8891_07045</name>
</gene>
<dbReference type="InterPro" id="IPR005119">
    <property type="entry name" value="LysR_subst-bd"/>
</dbReference>
<dbReference type="InterPro" id="IPR036390">
    <property type="entry name" value="WH_DNA-bd_sf"/>
</dbReference>
<dbReference type="PANTHER" id="PTHR30126">
    <property type="entry name" value="HTH-TYPE TRANSCRIPTIONAL REGULATOR"/>
    <property type="match status" value="1"/>
</dbReference>
<dbReference type="PANTHER" id="PTHR30126:SF40">
    <property type="entry name" value="HTH-TYPE TRANSCRIPTIONAL REGULATOR GLTR"/>
    <property type="match status" value="1"/>
</dbReference>
<dbReference type="Pfam" id="PF03466">
    <property type="entry name" value="LysR_substrate"/>
    <property type="match status" value="1"/>
</dbReference>
<dbReference type="SUPFAM" id="SSF53850">
    <property type="entry name" value="Periplasmic binding protein-like II"/>
    <property type="match status" value="1"/>
</dbReference>
<evidence type="ECO:0000256" key="4">
    <source>
        <dbReference type="ARBA" id="ARBA00023163"/>
    </source>
</evidence>
<organism evidence="6 7">
    <name type="scientific">Paeniclostridium hominis</name>
    <dbReference type="NCBI Taxonomy" id="2764329"/>
    <lineage>
        <taxon>Bacteria</taxon>
        <taxon>Bacillati</taxon>
        <taxon>Bacillota</taxon>
        <taxon>Clostridia</taxon>
        <taxon>Peptostreptococcales</taxon>
        <taxon>Peptostreptococcaceae</taxon>
        <taxon>Paeniclostridium</taxon>
    </lineage>
</organism>
<dbReference type="CDD" id="cd05466">
    <property type="entry name" value="PBP2_LTTR_substrate"/>
    <property type="match status" value="1"/>
</dbReference>
<accession>A0ABR7K380</accession>
<evidence type="ECO:0000259" key="5">
    <source>
        <dbReference type="PROSITE" id="PS50931"/>
    </source>
</evidence>
<keyword evidence="3" id="KW-0238">DNA-binding</keyword>
<evidence type="ECO:0000256" key="3">
    <source>
        <dbReference type="ARBA" id="ARBA00023125"/>
    </source>
</evidence>
<proteinExistence type="inferred from homology"/>
<dbReference type="InterPro" id="IPR036388">
    <property type="entry name" value="WH-like_DNA-bd_sf"/>
</dbReference>
<dbReference type="PRINTS" id="PR00039">
    <property type="entry name" value="HTHLYSR"/>
</dbReference>
<dbReference type="RefSeq" id="WP_187005785.1">
    <property type="nucleotide sequence ID" value="NZ_JACRWD010000001.1"/>
</dbReference>
<reference evidence="6 7" key="1">
    <citation type="submission" date="2020-08" db="EMBL/GenBank/DDBJ databases">
        <authorList>
            <person name="Liu C."/>
            <person name="Sun Q."/>
        </authorList>
    </citation>
    <scope>NUCLEOTIDE SEQUENCE [LARGE SCALE GENOMIC DNA]</scope>
    <source>
        <strain evidence="6 7">NSJ-45</strain>
    </source>
</reference>
<dbReference type="PROSITE" id="PS50931">
    <property type="entry name" value="HTH_LYSR"/>
    <property type="match status" value="1"/>
</dbReference>
<comment type="similarity">
    <text evidence="1">Belongs to the LysR transcriptional regulatory family.</text>
</comment>
<evidence type="ECO:0000256" key="1">
    <source>
        <dbReference type="ARBA" id="ARBA00009437"/>
    </source>
</evidence>
<feature type="domain" description="HTH lysR-type" evidence="5">
    <location>
        <begin position="1"/>
        <end position="58"/>
    </location>
</feature>
<dbReference type="Gene3D" id="1.10.10.10">
    <property type="entry name" value="Winged helix-like DNA-binding domain superfamily/Winged helix DNA-binding domain"/>
    <property type="match status" value="1"/>
</dbReference>
<dbReference type="SUPFAM" id="SSF46785">
    <property type="entry name" value="Winged helix' DNA-binding domain"/>
    <property type="match status" value="1"/>
</dbReference>
<sequence>MDLRKIEYFLAAVEYGSFTQAAKNCNISQTAISQQIQSIENELGIQLFDRSEYRAKLTFAGKKFCRRCKHIINDYYNAVEEIKSLENGYSGNINIGISGIIEKSFLQKILQNYSQNNPNINIELKENNPNNLVENAKKNNLDIVFGNESKLKELEEFELYSVFDCEMYVITSKDHHWNNRFEVTGKDLESEPLIIFSKEFSSSYHKDTIKYFENDGFEPNITKLVDSFGELIFMVSINRGIAVLPKESLYKVESVNAFKLNKSHHKFEYCIARNKNSKNKHVDVFVQNVLDFFNNEGDKII</sequence>
<comment type="caution">
    <text evidence="6">The sequence shown here is derived from an EMBL/GenBank/DDBJ whole genome shotgun (WGS) entry which is preliminary data.</text>
</comment>
<protein>
    <submittedName>
        <fullName evidence="6">LysR family transcriptional regulator</fullName>
    </submittedName>
</protein>
<evidence type="ECO:0000313" key="6">
    <source>
        <dbReference type="EMBL" id="MBC6003554.1"/>
    </source>
</evidence>
<keyword evidence="4" id="KW-0804">Transcription</keyword>
<dbReference type="InterPro" id="IPR000847">
    <property type="entry name" value="LysR_HTH_N"/>
</dbReference>
<keyword evidence="2" id="KW-0805">Transcription regulation</keyword>
<evidence type="ECO:0000313" key="7">
    <source>
        <dbReference type="Proteomes" id="UP000611796"/>
    </source>
</evidence>
<dbReference type="Gene3D" id="3.40.190.290">
    <property type="match status" value="1"/>
</dbReference>
<evidence type="ECO:0000256" key="2">
    <source>
        <dbReference type="ARBA" id="ARBA00023015"/>
    </source>
</evidence>
<dbReference type="EMBL" id="JACRWD010000001">
    <property type="protein sequence ID" value="MBC6003554.1"/>
    <property type="molecule type" value="Genomic_DNA"/>
</dbReference>
<keyword evidence="7" id="KW-1185">Reference proteome</keyword>
<name>A0ABR7K380_9FIRM</name>
<dbReference type="Pfam" id="PF00126">
    <property type="entry name" value="HTH_1"/>
    <property type="match status" value="1"/>
</dbReference>
<dbReference type="Proteomes" id="UP000611796">
    <property type="component" value="Unassembled WGS sequence"/>
</dbReference>